<evidence type="ECO:0000313" key="2">
    <source>
        <dbReference type="Proteomes" id="UP001281761"/>
    </source>
</evidence>
<evidence type="ECO:0000313" key="1">
    <source>
        <dbReference type="EMBL" id="KAK2940796.1"/>
    </source>
</evidence>
<keyword evidence="2" id="KW-1185">Reference proteome</keyword>
<name>A0ABQ9WQN9_9EUKA</name>
<comment type="caution">
    <text evidence="1">The sequence shown here is derived from an EMBL/GenBank/DDBJ whole genome shotgun (WGS) entry which is preliminary data.</text>
</comment>
<dbReference type="Proteomes" id="UP001281761">
    <property type="component" value="Unassembled WGS sequence"/>
</dbReference>
<proteinExistence type="predicted"/>
<dbReference type="EMBL" id="JARBJD010000602">
    <property type="protein sequence ID" value="KAK2940796.1"/>
    <property type="molecule type" value="Genomic_DNA"/>
</dbReference>
<sequence>MSSHHFTSNHSLVLVWGDGQTRTRHVLRREVDAIPVAHQSDKEQVIIRISALIKHRAPSQARSSIPAGHLSACADSLHPRLVFTSSLSHVKVGEYYISTLSRTSPNYPRRMNDKGEMKQSFNWFC</sequence>
<gene>
    <name evidence="1" type="ORF">BLNAU_24294</name>
</gene>
<reference evidence="1 2" key="1">
    <citation type="journal article" date="2022" name="bioRxiv">
        <title>Genomics of Preaxostyla Flagellates Illuminates Evolutionary Transitions and the Path Towards Mitochondrial Loss.</title>
        <authorList>
            <person name="Novak L.V.F."/>
            <person name="Treitli S.C."/>
            <person name="Pyrih J."/>
            <person name="Halakuc P."/>
            <person name="Pipaliya S.V."/>
            <person name="Vacek V."/>
            <person name="Brzon O."/>
            <person name="Soukal P."/>
            <person name="Eme L."/>
            <person name="Dacks J.B."/>
            <person name="Karnkowska A."/>
            <person name="Elias M."/>
            <person name="Hampl V."/>
        </authorList>
    </citation>
    <scope>NUCLEOTIDE SEQUENCE [LARGE SCALE GENOMIC DNA]</scope>
    <source>
        <strain evidence="1">NAU3</strain>
        <tissue evidence="1">Gut</tissue>
    </source>
</reference>
<organism evidence="1 2">
    <name type="scientific">Blattamonas nauphoetae</name>
    <dbReference type="NCBI Taxonomy" id="2049346"/>
    <lineage>
        <taxon>Eukaryota</taxon>
        <taxon>Metamonada</taxon>
        <taxon>Preaxostyla</taxon>
        <taxon>Oxymonadida</taxon>
        <taxon>Blattamonas</taxon>
    </lineage>
</organism>
<protein>
    <submittedName>
        <fullName evidence="1">Uncharacterized protein</fullName>
    </submittedName>
</protein>
<accession>A0ABQ9WQN9</accession>